<dbReference type="EMBL" id="GBRH01180792">
    <property type="protein sequence ID" value="JAE17104.1"/>
    <property type="molecule type" value="Transcribed_RNA"/>
</dbReference>
<dbReference type="AlphaFoldDB" id="A0A0A9G0Y6"/>
<evidence type="ECO:0000313" key="1">
    <source>
        <dbReference type="EMBL" id="JAE17104.1"/>
    </source>
</evidence>
<sequence length="35" mass="3780">MVALAPEQESNKCSPSEDLLELLHSMHGGIALLVF</sequence>
<reference evidence="1" key="2">
    <citation type="journal article" date="2015" name="Data Brief">
        <title>Shoot transcriptome of the giant reed, Arundo donax.</title>
        <authorList>
            <person name="Barrero R.A."/>
            <person name="Guerrero F.D."/>
            <person name="Moolhuijzen P."/>
            <person name="Goolsby J.A."/>
            <person name="Tidwell J."/>
            <person name="Bellgard S.E."/>
            <person name="Bellgard M.I."/>
        </authorList>
    </citation>
    <scope>NUCLEOTIDE SEQUENCE</scope>
    <source>
        <tissue evidence="1">Shoot tissue taken approximately 20 cm above the soil surface</tissue>
    </source>
</reference>
<proteinExistence type="predicted"/>
<name>A0A0A9G0Y6_ARUDO</name>
<organism evidence="1">
    <name type="scientific">Arundo donax</name>
    <name type="common">Giant reed</name>
    <name type="synonym">Donax arundinaceus</name>
    <dbReference type="NCBI Taxonomy" id="35708"/>
    <lineage>
        <taxon>Eukaryota</taxon>
        <taxon>Viridiplantae</taxon>
        <taxon>Streptophyta</taxon>
        <taxon>Embryophyta</taxon>
        <taxon>Tracheophyta</taxon>
        <taxon>Spermatophyta</taxon>
        <taxon>Magnoliopsida</taxon>
        <taxon>Liliopsida</taxon>
        <taxon>Poales</taxon>
        <taxon>Poaceae</taxon>
        <taxon>PACMAD clade</taxon>
        <taxon>Arundinoideae</taxon>
        <taxon>Arundineae</taxon>
        <taxon>Arundo</taxon>
    </lineage>
</organism>
<reference evidence="1" key="1">
    <citation type="submission" date="2014-09" db="EMBL/GenBank/DDBJ databases">
        <authorList>
            <person name="Magalhaes I.L.F."/>
            <person name="Oliveira U."/>
            <person name="Santos F.R."/>
            <person name="Vidigal T.H.D.A."/>
            <person name="Brescovit A.D."/>
            <person name="Santos A.J."/>
        </authorList>
    </citation>
    <scope>NUCLEOTIDE SEQUENCE</scope>
    <source>
        <tissue evidence="1">Shoot tissue taken approximately 20 cm above the soil surface</tissue>
    </source>
</reference>
<protein>
    <submittedName>
        <fullName evidence="1">Uncharacterized protein</fullName>
    </submittedName>
</protein>
<accession>A0A0A9G0Y6</accession>